<feature type="compositionally biased region" description="Basic and acidic residues" evidence="3">
    <location>
        <begin position="95"/>
        <end position="113"/>
    </location>
</feature>
<feature type="coiled-coil region" evidence="2">
    <location>
        <begin position="448"/>
        <end position="475"/>
    </location>
</feature>
<sequence length="632" mass="64855">MTRAPESDEPVDARTGPVALPARTGGASGPRDLVTDGVEPGEVGSGEVGPDGLAPHDPAPEDLAADGLAPDDAVPDGLAPDDAGPDDTVPDDTVADERRNDVPSDEAAWERAARAAALEVPERHDDPQDDERAGVQGAGALVGTPGDETAPPTRLVPRVEPPPLVTDDEPACSSGWLPDAAAGAHDDDTTEADDDAVPRPALPPGVDPWEASAPGARLSWPPLELPGRPDEVDPISGDDPGALLDHDAADPGPGDDTGPHDHHEPGPHGARTSDHGPRAGHALDAGVPPTPADERDAEVPDIAPTPGPSPDDRQPHGLPHDDSAPPDPDPAVEDPADPSDPSSDDGEHAPSVPARPVPGTPVDEREPGPTGATAPAPAPEHAAPAPAGAEPPEAWRTLGRSLRPRANRAQVLAGVLCGMLGFAVVVQVRQTHDEGLSTLRQSELVGILDQTTRQGDELEREADSLERTRQKLLTGSTSSQAALDAAMSSAATQGILAGRLPAEGPGLTITVTDPDGVVAARSLLNLLEELRNAGAEAVQLNDLRITASSYVVEGEGRGVVVDGVAVEPPYRWLVIGDPATMGNAMEIPGGAFATIRNDGGRPTAVQQDELSIPATRTVPEPRFATPLAPEEG</sequence>
<dbReference type="RefSeq" id="WP_170223975.1">
    <property type="nucleotide sequence ID" value="NZ_BJLR01000025.1"/>
</dbReference>
<keyword evidence="5" id="KW-1185">Reference proteome</keyword>
<dbReference type="PANTHER" id="PTHR37313:SF2">
    <property type="entry name" value="UPF0749 PROTEIN YLXX"/>
    <property type="match status" value="1"/>
</dbReference>
<dbReference type="InterPro" id="IPR010273">
    <property type="entry name" value="DUF881"/>
</dbReference>
<feature type="compositionally biased region" description="Low complexity" evidence="3">
    <location>
        <begin position="368"/>
        <end position="393"/>
    </location>
</feature>
<feature type="compositionally biased region" description="Basic and acidic residues" evidence="3">
    <location>
        <begin position="257"/>
        <end position="277"/>
    </location>
</feature>
<dbReference type="EMBL" id="BJLR01000025">
    <property type="protein sequence ID" value="GEA88737.1"/>
    <property type="molecule type" value="Genomic_DNA"/>
</dbReference>
<feature type="region of interest" description="Disordered" evidence="3">
    <location>
        <begin position="1"/>
        <end position="393"/>
    </location>
</feature>
<dbReference type="Gene3D" id="3.30.70.1880">
    <property type="entry name" value="Protein of unknown function DUF881"/>
    <property type="match status" value="1"/>
</dbReference>
<evidence type="ECO:0008006" key="6">
    <source>
        <dbReference type="Google" id="ProtNLM"/>
    </source>
</evidence>
<feature type="compositionally biased region" description="Low complexity" evidence="3">
    <location>
        <begin position="61"/>
        <end position="82"/>
    </location>
</feature>
<dbReference type="Pfam" id="PF05949">
    <property type="entry name" value="DUF881"/>
    <property type="match status" value="1"/>
</dbReference>
<feature type="compositionally biased region" description="Acidic residues" evidence="3">
    <location>
        <begin position="83"/>
        <end position="94"/>
    </location>
</feature>
<protein>
    <recommendedName>
        <fullName evidence="6">DUF881 domain-containing protein</fullName>
    </recommendedName>
</protein>
<comment type="similarity">
    <text evidence="1">Belongs to the UPF0749 family.</text>
</comment>
<dbReference type="GO" id="GO:0005886">
    <property type="term" value="C:plasma membrane"/>
    <property type="evidence" value="ECO:0007669"/>
    <property type="project" value="TreeGrafter"/>
</dbReference>
<feature type="compositionally biased region" description="Basic and acidic residues" evidence="3">
    <location>
        <begin position="120"/>
        <end position="133"/>
    </location>
</feature>
<evidence type="ECO:0000313" key="4">
    <source>
        <dbReference type="EMBL" id="GEA88737.1"/>
    </source>
</evidence>
<reference evidence="4" key="1">
    <citation type="submission" date="2019-06" db="EMBL/GenBank/DDBJ databases">
        <title>Whole genome shotgun sequence of Cellulomonas cellasea NBRC 3753.</title>
        <authorList>
            <person name="Hosoyama A."/>
            <person name="Uohara A."/>
            <person name="Ohji S."/>
            <person name="Ichikawa N."/>
        </authorList>
    </citation>
    <scope>NUCLEOTIDE SEQUENCE [LARGE SCALE GENOMIC DNA]</scope>
    <source>
        <strain evidence="4">NBRC 3753</strain>
    </source>
</reference>
<dbReference type="AlphaFoldDB" id="A0A4Y3KY15"/>
<organism evidence="4 5">
    <name type="scientific">Cellulomonas cellasea</name>
    <dbReference type="NCBI Taxonomy" id="43670"/>
    <lineage>
        <taxon>Bacteria</taxon>
        <taxon>Bacillati</taxon>
        <taxon>Actinomycetota</taxon>
        <taxon>Actinomycetes</taxon>
        <taxon>Micrococcales</taxon>
        <taxon>Cellulomonadaceae</taxon>
        <taxon>Cellulomonas</taxon>
    </lineage>
</organism>
<gene>
    <name evidence="4" type="ORF">CCE01nite_26860</name>
</gene>
<proteinExistence type="inferred from homology"/>
<dbReference type="Proteomes" id="UP000317046">
    <property type="component" value="Unassembled WGS sequence"/>
</dbReference>
<feature type="compositionally biased region" description="Basic and acidic residues" evidence="3">
    <location>
        <begin position="310"/>
        <end position="323"/>
    </location>
</feature>
<evidence type="ECO:0000256" key="3">
    <source>
        <dbReference type="SAM" id="MobiDB-lite"/>
    </source>
</evidence>
<evidence type="ECO:0000256" key="2">
    <source>
        <dbReference type="SAM" id="Coils"/>
    </source>
</evidence>
<dbReference type="PANTHER" id="PTHR37313">
    <property type="entry name" value="UPF0749 PROTEIN RV1825"/>
    <property type="match status" value="1"/>
</dbReference>
<comment type="caution">
    <text evidence="4">The sequence shown here is derived from an EMBL/GenBank/DDBJ whole genome shotgun (WGS) entry which is preliminary data.</text>
</comment>
<name>A0A4Y3KY15_9CELL</name>
<evidence type="ECO:0000313" key="5">
    <source>
        <dbReference type="Proteomes" id="UP000317046"/>
    </source>
</evidence>
<keyword evidence="2" id="KW-0175">Coiled coil</keyword>
<accession>A0A4Y3KY15</accession>
<evidence type="ECO:0000256" key="1">
    <source>
        <dbReference type="ARBA" id="ARBA00009108"/>
    </source>
</evidence>